<evidence type="ECO:0000256" key="3">
    <source>
        <dbReference type="ARBA" id="ARBA00022723"/>
    </source>
</evidence>
<gene>
    <name evidence="8" type="ORF">BerOc1_02777</name>
</gene>
<reference evidence="8 9" key="1">
    <citation type="submission" date="2015-09" db="EMBL/GenBank/DDBJ databases">
        <title>Genome of Desulfovibrio dechloracetivorans BerOc1, a mercury methylating strain isolated from highly hydrocarbons and metals contaminated coastal sediments.</title>
        <authorList>
            <person name="Goni Urriza M."/>
            <person name="Gassie C."/>
            <person name="Bouchez O."/>
            <person name="Klopp C."/>
            <person name="Ranchou-Peyruse A."/>
            <person name="Remy G."/>
        </authorList>
    </citation>
    <scope>NUCLEOTIDE SEQUENCE [LARGE SCALE GENOMIC DNA]</scope>
    <source>
        <strain evidence="8 9">BerOc1</strain>
    </source>
</reference>
<evidence type="ECO:0000259" key="7">
    <source>
        <dbReference type="Pfam" id="PF02085"/>
    </source>
</evidence>
<evidence type="ECO:0000256" key="6">
    <source>
        <dbReference type="SAM" id="SignalP"/>
    </source>
</evidence>
<accession>A0A1J5N5E1</accession>
<feature type="domain" description="Class III cytochrome C" evidence="7">
    <location>
        <begin position="28"/>
        <end position="130"/>
    </location>
</feature>
<dbReference type="AlphaFoldDB" id="A0A1J5N5E1"/>
<proteinExistence type="predicted"/>
<keyword evidence="4" id="KW-0249">Electron transport</keyword>
<evidence type="ECO:0000256" key="5">
    <source>
        <dbReference type="ARBA" id="ARBA00023004"/>
    </source>
</evidence>
<dbReference type="EMBL" id="LKAQ01000004">
    <property type="protein sequence ID" value="OIQ50835.1"/>
    <property type="molecule type" value="Genomic_DNA"/>
</dbReference>
<name>A0A1J5N5E1_9BACT</name>
<keyword evidence="3" id="KW-0479">Metal-binding</keyword>
<evidence type="ECO:0000256" key="2">
    <source>
        <dbReference type="ARBA" id="ARBA00022617"/>
    </source>
</evidence>
<keyword evidence="6" id="KW-0732">Signal</keyword>
<dbReference type="Pfam" id="PF02085">
    <property type="entry name" value="Cytochrom_CIII"/>
    <property type="match status" value="1"/>
</dbReference>
<dbReference type="SUPFAM" id="SSF48695">
    <property type="entry name" value="Multiheme cytochromes"/>
    <property type="match status" value="1"/>
</dbReference>
<dbReference type="OrthoDB" id="5418612at2"/>
<keyword evidence="1" id="KW-0813">Transport</keyword>
<keyword evidence="2" id="KW-0349">Heme</keyword>
<dbReference type="CDD" id="cd08168">
    <property type="entry name" value="Cytochrom_C3"/>
    <property type="match status" value="1"/>
</dbReference>
<evidence type="ECO:0000313" key="9">
    <source>
        <dbReference type="Proteomes" id="UP000181901"/>
    </source>
</evidence>
<dbReference type="GO" id="GO:0046872">
    <property type="term" value="F:metal ion binding"/>
    <property type="evidence" value="ECO:0007669"/>
    <property type="project" value="UniProtKB-KW"/>
</dbReference>
<feature type="chain" id="PRO_5013357848" evidence="6">
    <location>
        <begin position="25"/>
        <end position="134"/>
    </location>
</feature>
<evidence type="ECO:0000256" key="1">
    <source>
        <dbReference type="ARBA" id="ARBA00022448"/>
    </source>
</evidence>
<dbReference type="InterPro" id="IPR036280">
    <property type="entry name" value="Multihaem_cyt_sf"/>
</dbReference>
<protein>
    <submittedName>
        <fullName evidence="8">Basic cytochrome c3</fullName>
    </submittedName>
</protein>
<sequence length="134" mass="14801">MFRKILLFASAAAMAAITVTAALAYEVPDQIVLTRPKGNQALNTWITPVKFPHGFHAIRRACRDCHHKESDKTLGQFVACRQCHTDDDPNEASGFYRAWHSPGPPSCLGCHTRMRTEGGKNPVGCTTACHRPKK</sequence>
<evidence type="ECO:0000313" key="8">
    <source>
        <dbReference type="EMBL" id="OIQ50835.1"/>
    </source>
</evidence>
<dbReference type="GO" id="GO:0020037">
    <property type="term" value="F:heme binding"/>
    <property type="evidence" value="ECO:0007669"/>
    <property type="project" value="InterPro"/>
</dbReference>
<dbReference type="Proteomes" id="UP000181901">
    <property type="component" value="Unassembled WGS sequence"/>
</dbReference>
<evidence type="ECO:0000256" key="4">
    <source>
        <dbReference type="ARBA" id="ARBA00022982"/>
    </source>
</evidence>
<organism evidence="8 9">
    <name type="scientific">Pseudodesulfovibrio hydrargyri</name>
    <dbReference type="NCBI Taxonomy" id="2125990"/>
    <lineage>
        <taxon>Bacteria</taxon>
        <taxon>Pseudomonadati</taxon>
        <taxon>Thermodesulfobacteriota</taxon>
        <taxon>Desulfovibrionia</taxon>
        <taxon>Desulfovibrionales</taxon>
        <taxon>Desulfovibrionaceae</taxon>
    </lineage>
</organism>
<keyword evidence="5" id="KW-0408">Iron</keyword>
<dbReference type="Gene3D" id="3.90.10.10">
    <property type="entry name" value="Cytochrome C3"/>
    <property type="match status" value="1"/>
</dbReference>
<dbReference type="GO" id="GO:0009055">
    <property type="term" value="F:electron transfer activity"/>
    <property type="evidence" value="ECO:0007669"/>
    <property type="project" value="InterPro"/>
</dbReference>
<dbReference type="InterPro" id="IPR020942">
    <property type="entry name" value="Cyt_c_III_dom"/>
</dbReference>
<comment type="caution">
    <text evidence="8">The sequence shown here is derived from an EMBL/GenBank/DDBJ whole genome shotgun (WGS) entry which is preliminary data.</text>
</comment>
<keyword evidence="9" id="KW-1185">Reference proteome</keyword>
<feature type="signal peptide" evidence="6">
    <location>
        <begin position="1"/>
        <end position="24"/>
    </location>
</feature>
<dbReference type="RefSeq" id="WP_084641543.1">
    <property type="nucleotide sequence ID" value="NZ_LKAQ01000004.1"/>
</dbReference>